<dbReference type="AlphaFoldDB" id="A0A5T9PXZ7"/>
<organism evidence="2">
    <name type="scientific">Salmonella enterica</name>
    <name type="common">Salmonella choleraesuis</name>
    <dbReference type="NCBI Taxonomy" id="28901"/>
    <lineage>
        <taxon>Bacteria</taxon>
        <taxon>Pseudomonadati</taxon>
        <taxon>Pseudomonadota</taxon>
        <taxon>Gammaproteobacteria</taxon>
        <taxon>Enterobacterales</taxon>
        <taxon>Enterobacteriaceae</taxon>
        <taxon>Salmonella</taxon>
    </lineage>
</organism>
<name>A0A5T9PXZ7_SALER</name>
<accession>A0A5T9PXZ7</accession>
<reference evidence="2" key="1">
    <citation type="submission" date="2018-06" db="EMBL/GenBank/DDBJ databases">
        <authorList>
            <consortium name="PulseNet: The National Subtyping Network for Foodborne Disease Surveillance"/>
            <person name="Tarr C.L."/>
            <person name="Trees E."/>
            <person name="Katz L.S."/>
            <person name="Carleton-Romer H.A."/>
            <person name="Stroika S."/>
            <person name="Kucerova Z."/>
            <person name="Roache K.F."/>
            <person name="Sabol A.L."/>
            <person name="Besser J."/>
            <person name="Gerner-Smidt P."/>
        </authorList>
    </citation>
    <scope>NUCLEOTIDE SEQUENCE</scope>
    <source>
        <strain evidence="2">PNUSAS044035</strain>
    </source>
</reference>
<evidence type="ECO:0000256" key="1">
    <source>
        <dbReference type="SAM" id="SignalP"/>
    </source>
</evidence>
<evidence type="ECO:0008006" key="3">
    <source>
        <dbReference type="Google" id="ProtNLM"/>
    </source>
</evidence>
<feature type="signal peptide" evidence="1">
    <location>
        <begin position="1"/>
        <end position="20"/>
    </location>
</feature>
<feature type="chain" id="PRO_5026354752" description="C-type lysozyme inhibitor domain-containing protein" evidence="1">
    <location>
        <begin position="21"/>
        <end position="120"/>
    </location>
</feature>
<dbReference type="EMBL" id="AAGBIR010000025">
    <property type="protein sequence ID" value="EBO0847922.1"/>
    <property type="molecule type" value="Genomic_DNA"/>
</dbReference>
<comment type="caution">
    <text evidence="2">The sequence shown here is derived from an EMBL/GenBank/DDBJ whole genome shotgun (WGS) entry which is preliminary data.</text>
</comment>
<sequence length="120" mass="13221">MKINIPVALALLLASTQLHAGEIASRFICTDGTIIRLETNTGPRMTVTWNGNRFPVRELTSESYGVHITAGVPQQTTAMMDIFWLDSGNRKFFATFSTSPKADTVSVECSHDLGSNRLQF</sequence>
<proteinExistence type="predicted"/>
<protein>
    <recommendedName>
        <fullName evidence="3">C-type lysozyme inhibitor domain-containing protein</fullName>
    </recommendedName>
</protein>
<gene>
    <name evidence="2" type="ORF">DRI59_25030</name>
</gene>
<evidence type="ECO:0000313" key="2">
    <source>
        <dbReference type="EMBL" id="EBO0847922.1"/>
    </source>
</evidence>
<keyword evidence="1" id="KW-0732">Signal</keyword>